<dbReference type="SMART" id="SM00387">
    <property type="entry name" value="HATPase_c"/>
    <property type="match status" value="1"/>
</dbReference>
<keyword evidence="6 14" id="KW-0812">Transmembrane</keyword>
<dbReference type="AlphaFoldDB" id="A0A3S0GCI1"/>
<keyword evidence="3 13" id="KW-1003">Cell membrane</keyword>
<dbReference type="Pfam" id="PF02518">
    <property type="entry name" value="HATPase_c"/>
    <property type="match status" value="1"/>
</dbReference>
<accession>A0A3S0GCI1</accession>
<name>A0A3S0GCI1_9ENTE</name>
<dbReference type="PANTHER" id="PTHR24421:SF37">
    <property type="entry name" value="SENSOR HISTIDINE KINASE NARS"/>
    <property type="match status" value="1"/>
</dbReference>
<evidence type="ECO:0000256" key="11">
    <source>
        <dbReference type="ARBA" id="ARBA00023012"/>
    </source>
</evidence>
<keyword evidence="12 13" id="KW-0472">Membrane</keyword>
<dbReference type="Gene3D" id="3.30.565.10">
    <property type="entry name" value="Histidine kinase-like ATPase, C-terminal domain"/>
    <property type="match status" value="1"/>
</dbReference>
<dbReference type="EMBL" id="PXZH01000006">
    <property type="protein sequence ID" value="RST88688.1"/>
    <property type="molecule type" value="Genomic_DNA"/>
</dbReference>
<evidence type="ECO:0000256" key="2">
    <source>
        <dbReference type="ARBA" id="ARBA00004651"/>
    </source>
</evidence>
<sequence length="359" mass="41187">MMYKWTRPLLFLGTFLATLIVLFISLYSYFYAIHQKRWLMILVQEKIVGVPLVIYLVLIALAVSTVVVLMVYFIRRAQYGKIEEKVRLLSSGHYDNSIFLTPIYSFEEESYISNIDSDLDAIRLKMMDMSKELQQLSSRPQLVAGETKEEILQEERHRLARELHDSVSQQLFAATMMISALQESAVKTNQPEAAQKQLNMVGDIINTSQSEMRALLLHLRPITLEGKSLRAGIEQLLKELQSKIQIQLKWEVEDVHLDSMMEDNLFRIVQELLSNTLRHAKANSLEVYLRKMDNLVLLRMVDDGVGFDVDKTRVGSYGLNNIQERVIGMGGTCKIISFIGKGTSVEIRIPDLKEREVND</sequence>
<comment type="subcellular location">
    <subcellularLocation>
        <location evidence="2 13">Cell membrane</location>
        <topology evidence="2 13">Multi-pass membrane protein</topology>
    </subcellularLocation>
</comment>
<evidence type="ECO:0000256" key="7">
    <source>
        <dbReference type="ARBA" id="ARBA00022741"/>
    </source>
</evidence>
<dbReference type="GO" id="GO:0000155">
    <property type="term" value="F:phosphorelay sensor kinase activity"/>
    <property type="evidence" value="ECO:0007669"/>
    <property type="project" value="UniProtKB-UniRule"/>
</dbReference>
<keyword evidence="10 14" id="KW-1133">Transmembrane helix</keyword>
<comment type="catalytic activity">
    <reaction evidence="1 13">
        <text>ATP + protein L-histidine = ADP + protein N-phospho-L-histidine.</text>
        <dbReference type="EC" id="2.7.13.3"/>
    </reaction>
</comment>
<keyword evidence="4" id="KW-0597">Phosphoprotein</keyword>
<gene>
    <name evidence="16" type="ORF">C7P63_08775</name>
</gene>
<dbReference type="Pfam" id="PF07730">
    <property type="entry name" value="HisKA_3"/>
    <property type="match status" value="1"/>
</dbReference>
<protein>
    <recommendedName>
        <fullName evidence="13">Sensor histidine kinase</fullName>
        <ecNumber evidence="13">2.7.13.3</ecNumber>
    </recommendedName>
</protein>
<dbReference type="OrthoDB" id="9795828at2"/>
<dbReference type="GO" id="GO:0005886">
    <property type="term" value="C:plasma membrane"/>
    <property type="evidence" value="ECO:0007669"/>
    <property type="project" value="UniProtKB-SubCell"/>
</dbReference>
<evidence type="ECO:0000313" key="17">
    <source>
        <dbReference type="Proteomes" id="UP000277864"/>
    </source>
</evidence>
<dbReference type="InterPro" id="IPR017202">
    <property type="entry name" value="LiaS/VraS"/>
</dbReference>
<dbReference type="CDD" id="cd16917">
    <property type="entry name" value="HATPase_UhpB-NarQ-NarX-like"/>
    <property type="match status" value="1"/>
</dbReference>
<evidence type="ECO:0000313" key="16">
    <source>
        <dbReference type="EMBL" id="RST88688.1"/>
    </source>
</evidence>
<dbReference type="RefSeq" id="WP_125943781.1">
    <property type="nucleotide sequence ID" value="NZ_PXZH01000006.1"/>
</dbReference>
<evidence type="ECO:0000256" key="10">
    <source>
        <dbReference type="ARBA" id="ARBA00022989"/>
    </source>
</evidence>
<dbReference type="PANTHER" id="PTHR24421">
    <property type="entry name" value="NITRATE/NITRITE SENSOR PROTEIN NARX-RELATED"/>
    <property type="match status" value="1"/>
</dbReference>
<dbReference type="PROSITE" id="PS50109">
    <property type="entry name" value="HIS_KIN"/>
    <property type="match status" value="1"/>
</dbReference>
<evidence type="ECO:0000256" key="12">
    <source>
        <dbReference type="ARBA" id="ARBA00023136"/>
    </source>
</evidence>
<dbReference type="InterPro" id="IPR036890">
    <property type="entry name" value="HATPase_C_sf"/>
</dbReference>
<evidence type="ECO:0000256" key="1">
    <source>
        <dbReference type="ARBA" id="ARBA00000085"/>
    </source>
</evidence>
<evidence type="ECO:0000256" key="4">
    <source>
        <dbReference type="ARBA" id="ARBA00022553"/>
    </source>
</evidence>
<evidence type="ECO:0000256" key="5">
    <source>
        <dbReference type="ARBA" id="ARBA00022679"/>
    </source>
</evidence>
<reference evidence="16 17" key="1">
    <citation type="submission" date="2018-03" db="EMBL/GenBank/DDBJ databases">
        <authorList>
            <person name="Gulvik C.A."/>
        </authorList>
    </citation>
    <scope>NUCLEOTIDE SEQUENCE [LARGE SCALE GENOMIC DNA]</scope>
    <source>
        <strain evidence="16 17">JCM 31581</strain>
    </source>
</reference>
<feature type="domain" description="Histidine kinase" evidence="15">
    <location>
        <begin position="158"/>
        <end position="353"/>
    </location>
</feature>
<keyword evidence="5 13" id="KW-0808">Transferase</keyword>
<evidence type="ECO:0000256" key="14">
    <source>
        <dbReference type="SAM" id="Phobius"/>
    </source>
</evidence>
<keyword evidence="8 13" id="KW-0418">Kinase</keyword>
<keyword evidence="17" id="KW-1185">Reference proteome</keyword>
<dbReference type="InterPro" id="IPR005467">
    <property type="entry name" value="His_kinase_dom"/>
</dbReference>
<comment type="caution">
    <text evidence="16">The sequence shown here is derived from an EMBL/GenBank/DDBJ whole genome shotgun (WGS) entry which is preliminary data.</text>
</comment>
<dbReference type="SUPFAM" id="SSF55874">
    <property type="entry name" value="ATPase domain of HSP90 chaperone/DNA topoisomerase II/histidine kinase"/>
    <property type="match status" value="1"/>
</dbReference>
<dbReference type="InterPro" id="IPR003594">
    <property type="entry name" value="HATPase_dom"/>
</dbReference>
<keyword evidence="11 13" id="KW-0902">Two-component regulatory system</keyword>
<evidence type="ECO:0000259" key="15">
    <source>
        <dbReference type="PROSITE" id="PS50109"/>
    </source>
</evidence>
<feature type="transmembrane region" description="Helical" evidence="14">
    <location>
        <begin position="52"/>
        <end position="74"/>
    </location>
</feature>
<evidence type="ECO:0000256" key="3">
    <source>
        <dbReference type="ARBA" id="ARBA00022475"/>
    </source>
</evidence>
<feature type="transmembrane region" description="Helical" evidence="14">
    <location>
        <begin position="9"/>
        <end position="32"/>
    </location>
</feature>
<proteinExistence type="predicted"/>
<dbReference type="GO" id="GO:0046983">
    <property type="term" value="F:protein dimerization activity"/>
    <property type="evidence" value="ECO:0007669"/>
    <property type="project" value="InterPro"/>
</dbReference>
<dbReference type="InterPro" id="IPR011712">
    <property type="entry name" value="Sig_transdc_His_kin_sub3_dim/P"/>
</dbReference>
<dbReference type="EC" id="2.7.13.3" evidence="13"/>
<dbReference type="Gene3D" id="1.20.5.1930">
    <property type="match status" value="1"/>
</dbReference>
<evidence type="ECO:0000256" key="9">
    <source>
        <dbReference type="ARBA" id="ARBA00022840"/>
    </source>
</evidence>
<evidence type="ECO:0000256" key="8">
    <source>
        <dbReference type="ARBA" id="ARBA00022777"/>
    </source>
</evidence>
<keyword evidence="9 13" id="KW-0067">ATP-binding</keyword>
<keyword evidence="7 13" id="KW-0547">Nucleotide-binding</keyword>
<evidence type="ECO:0000256" key="6">
    <source>
        <dbReference type="ARBA" id="ARBA00022692"/>
    </source>
</evidence>
<evidence type="ECO:0000256" key="13">
    <source>
        <dbReference type="PIRNR" id="PIRNR037431"/>
    </source>
</evidence>
<dbReference type="Proteomes" id="UP000277864">
    <property type="component" value="Unassembled WGS sequence"/>
</dbReference>
<dbReference type="InterPro" id="IPR050482">
    <property type="entry name" value="Sensor_HK_TwoCompSys"/>
</dbReference>
<dbReference type="GO" id="GO:0005524">
    <property type="term" value="F:ATP binding"/>
    <property type="evidence" value="ECO:0007669"/>
    <property type="project" value="UniProtKB-UniRule"/>
</dbReference>
<dbReference type="PIRSF" id="PIRSF037431">
    <property type="entry name" value="STHK_LiaS"/>
    <property type="match status" value="1"/>
</dbReference>
<organism evidence="16 17">
    <name type="scientific">Vagococcus humatus</name>
    <dbReference type="NCBI Taxonomy" id="1889241"/>
    <lineage>
        <taxon>Bacteria</taxon>
        <taxon>Bacillati</taxon>
        <taxon>Bacillota</taxon>
        <taxon>Bacilli</taxon>
        <taxon>Lactobacillales</taxon>
        <taxon>Enterococcaceae</taxon>
        <taxon>Vagococcus</taxon>
    </lineage>
</organism>